<feature type="chain" id="PRO_5044009074" evidence="1">
    <location>
        <begin position="27"/>
        <end position="296"/>
    </location>
</feature>
<dbReference type="SUPFAM" id="SSF53850">
    <property type="entry name" value="Periplasmic binding protein-like II"/>
    <property type="match status" value="1"/>
</dbReference>
<evidence type="ECO:0000313" key="2">
    <source>
        <dbReference type="EMBL" id="BCD89617.1"/>
    </source>
</evidence>
<feature type="signal peptide" evidence="1">
    <location>
        <begin position="1"/>
        <end position="26"/>
    </location>
</feature>
<accession>A0AAU7XXI0</accession>
<name>A0AAU7XXI0_9PSED</name>
<dbReference type="EMBL" id="CP158373">
    <property type="protein sequence ID" value="XBY62270.1"/>
    <property type="molecule type" value="Genomic_DNA"/>
</dbReference>
<dbReference type="Proteomes" id="UP001064896">
    <property type="component" value="Chromosome"/>
</dbReference>
<keyword evidence="1" id="KW-0732">Signal</keyword>
<reference evidence="3" key="2">
    <citation type="submission" date="2023-08" db="EMBL/GenBank/DDBJ databases">
        <title>Increased levels of nutrients transform a symbiont into a lethal pathobiont.</title>
        <authorList>
            <person name="Lachnit T."/>
            <person name="Ulrich L."/>
            <person name="Willmer F.M."/>
            <person name="Hasenbein T."/>
            <person name="Steiner L.X."/>
            <person name="Wolters M."/>
            <person name="Herbst E.M."/>
            <person name="Deines P."/>
        </authorList>
    </citation>
    <scope>NUCLEOTIDE SEQUENCE</scope>
    <source>
        <strain evidence="3">T3</strain>
    </source>
</reference>
<keyword evidence="4" id="KW-1185">Reference proteome</keyword>
<evidence type="ECO:0000313" key="3">
    <source>
        <dbReference type="EMBL" id="XBY62270.1"/>
    </source>
</evidence>
<dbReference type="AlphaFoldDB" id="A0AAU7XXI0"/>
<dbReference type="Gene3D" id="3.40.190.10">
    <property type="entry name" value="Periplasmic binding protein-like II"/>
    <property type="match status" value="2"/>
</dbReference>
<proteinExistence type="predicted"/>
<evidence type="ECO:0000256" key="1">
    <source>
        <dbReference type="SAM" id="SignalP"/>
    </source>
</evidence>
<sequence length="296" mass="34237">MLQQARHKNANMPRCAFLLLCFVALASTAGERLVYPLHSKGEDPEAYVVELLQLALRRSGGDYQLEPSLEPMPQSRAQLSLERNDGRVHVMWTMTTREREADLLPIRIPIYKGLISWRVFLVRADQRDLLADVTRREQLEALRMGQRHDWPDTAILRANGLNVVTTPGYESLFRMLDAGRFELFPREVVVAWDEQRRAEADGLHLAVDEHLVLHYPTAFYFFTSRQRPELAAAIQRGLEAAIADGGFERLFQRYHGKTLRRARMDKRQVIELDNPDLPEETPIDREALWYRPLAPK</sequence>
<evidence type="ECO:0000313" key="4">
    <source>
        <dbReference type="Proteomes" id="UP001064896"/>
    </source>
</evidence>
<dbReference type="EMBL" id="AP023081">
    <property type="protein sequence ID" value="BCD89617.1"/>
    <property type="molecule type" value="Genomic_DNA"/>
</dbReference>
<dbReference type="RefSeq" id="WP_265169154.1">
    <property type="nucleotide sequence ID" value="NZ_AP023081.1"/>
</dbReference>
<protein>
    <submittedName>
        <fullName evidence="3">Transporter substrate-binding domain-containing protein</fullName>
    </submittedName>
</protein>
<organism evidence="3">
    <name type="scientific">Pseudomonas solani</name>
    <dbReference type="NCBI Taxonomy" id="2731552"/>
    <lineage>
        <taxon>Bacteria</taxon>
        <taxon>Pseudomonadati</taxon>
        <taxon>Pseudomonadota</taxon>
        <taxon>Gammaproteobacteria</taxon>
        <taxon>Pseudomonadales</taxon>
        <taxon>Pseudomonadaceae</taxon>
        <taxon>Pseudomonas</taxon>
    </lineage>
</organism>
<reference evidence="2" key="1">
    <citation type="submission" date="2020-05" db="EMBL/GenBank/DDBJ databases">
        <title>Complete genome sequence of Pseudomonas sp. Sm006.</title>
        <authorList>
            <person name="Takeuchi K."/>
            <person name="Someya N."/>
        </authorList>
    </citation>
    <scope>NUCLEOTIDE SEQUENCE</scope>
    <source>
        <strain evidence="2">Sm006</strain>
    </source>
</reference>
<gene>
    <name evidence="3" type="ORF">ABS648_20190</name>
    <name evidence="2" type="ORF">PSm6_60240</name>
</gene>